<comment type="subcellular location">
    <subcellularLocation>
        <location evidence="1">Cell membrane</location>
        <topology evidence="1">Multi-pass membrane protein</topology>
    </subcellularLocation>
</comment>
<keyword evidence="4 7" id="KW-1133">Transmembrane helix</keyword>
<feature type="transmembrane region" description="Helical" evidence="7">
    <location>
        <begin position="759"/>
        <end position="782"/>
    </location>
</feature>
<reference evidence="10" key="1">
    <citation type="journal article" date="2019" name="Int. J. Syst. Evol. Microbiol.">
        <title>The Global Catalogue of Microorganisms (GCM) 10K type strain sequencing project: providing services to taxonomists for standard genome sequencing and annotation.</title>
        <authorList>
            <consortium name="The Broad Institute Genomics Platform"/>
            <consortium name="The Broad Institute Genome Sequencing Center for Infectious Disease"/>
            <person name="Wu L."/>
            <person name="Ma J."/>
        </authorList>
    </citation>
    <scope>NUCLEOTIDE SEQUENCE [LARGE SCALE GENOMIC DNA]</scope>
    <source>
        <strain evidence="10">CGMCC 4.7349</strain>
    </source>
</reference>
<dbReference type="RefSeq" id="WP_189176869.1">
    <property type="nucleotide sequence ID" value="NZ_BMNG01000017.1"/>
</dbReference>
<keyword evidence="5 7" id="KW-0472">Membrane</keyword>
<protein>
    <submittedName>
        <fullName evidence="9">ABC transporter permease</fullName>
    </submittedName>
</protein>
<gene>
    <name evidence="9" type="ORF">GCM10012286_68200</name>
</gene>
<evidence type="ECO:0000256" key="5">
    <source>
        <dbReference type="ARBA" id="ARBA00023136"/>
    </source>
</evidence>
<accession>A0ABQ2MPQ1</accession>
<dbReference type="Pfam" id="PF02687">
    <property type="entry name" value="FtsX"/>
    <property type="match status" value="2"/>
</dbReference>
<feature type="domain" description="ABC3 transporter permease C-terminal" evidence="8">
    <location>
        <begin position="269"/>
        <end position="390"/>
    </location>
</feature>
<proteinExistence type="inferred from homology"/>
<evidence type="ECO:0000256" key="7">
    <source>
        <dbReference type="SAM" id="Phobius"/>
    </source>
</evidence>
<dbReference type="PANTHER" id="PTHR30572:SF4">
    <property type="entry name" value="ABC TRANSPORTER PERMEASE YTRF"/>
    <property type="match status" value="1"/>
</dbReference>
<evidence type="ECO:0000256" key="6">
    <source>
        <dbReference type="ARBA" id="ARBA00038076"/>
    </source>
</evidence>
<evidence type="ECO:0000313" key="10">
    <source>
        <dbReference type="Proteomes" id="UP000656881"/>
    </source>
</evidence>
<name>A0ABQ2MPQ1_9ACTN</name>
<feature type="transmembrane region" description="Helical" evidence="7">
    <location>
        <begin position="489"/>
        <end position="509"/>
    </location>
</feature>
<keyword evidence="10" id="KW-1185">Reference proteome</keyword>
<dbReference type="EMBL" id="BMNG01000017">
    <property type="protein sequence ID" value="GGO55623.1"/>
    <property type="molecule type" value="Genomic_DNA"/>
</dbReference>
<comment type="similarity">
    <text evidence="6">Belongs to the ABC-4 integral membrane protein family.</text>
</comment>
<sequence>MSFVPNGLARAAVRFKPAGFVGTFVALAMAALIVSACGILLETGLRASVPAERYAGAPVVAAADQAAHFKTGSGEDREDSPEPVPDRARLDNSLVAKAGSVPGARTAVADLTFPVKHGATALTAHNWGSTAFTGEKLSAGRAPGAGDVVLSDAAKARVGERVTLTTAEGPRDFRVSGLTKDASGADTAQGAAPTAWLSDPDAVRLSGHPNRIDAIAVLPKDGVSDATLKSQVAKALGDKAEVHTGDGRGAVENSRLAYAKELLAGLGGSFGGVATMVAVFTAAGTVALSVGQRAREFALLRAIGTTPRQVRRTIATEALIVAPLAGVLGCLPGVALASWWFGQLKDKGAIPEAVDLSVSYLPFLVATGTAVLTALFAGYMSARRPSRIKPGQALTEASVERTQVGWIRTPLGVGAVVGGIIFARFAATSTGDDAANAALGVVMLFMLAVALLGPLVARGCAALFGLPLRGAGASASLAAANSRSNSRRMASAITPIVLAMAFSSTLVFMHTSETHVTEKQQREGITADHIVTSDGGFGPDAVREAGESSGAAVGLIKTSVLMPKGSGGDRWLESVPTQGVTGTVADLTKVQDLKVKTGELALGKGQIAVDAMLAESAHLKTGDRVEVRLPDGTKARPKITATYERGLGLSQATFPAADLKRHMTSALDAEIWTKGGTAAALKSLGTVKDRDGYTTAASVDREVNAWGNRVMAAVLGGFAAVAAANTLVMTILDRRRELGTLRLIGSTRRQVMRMVRWEALLVTCAGVIIGTGIALATLVPMMKGLTGEGPYIPPLLYAAFAGSAVLLGLVATAMPARAALRSSA</sequence>
<organism evidence="9 10">
    <name type="scientific">Streptomyces lasiicapitis</name>
    <dbReference type="NCBI Taxonomy" id="1923961"/>
    <lineage>
        <taxon>Bacteria</taxon>
        <taxon>Bacillati</taxon>
        <taxon>Actinomycetota</taxon>
        <taxon>Actinomycetes</taxon>
        <taxon>Kitasatosporales</taxon>
        <taxon>Streptomycetaceae</taxon>
        <taxon>Streptomyces</taxon>
    </lineage>
</organism>
<feature type="transmembrane region" description="Helical" evidence="7">
    <location>
        <begin position="20"/>
        <end position="41"/>
    </location>
</feature>
<keyword evidence="2" id="KW-1003">Cell membrane</keyword>
<comment type="caution">
    <text evidence="9">The sequence shown here is derived from an EMBL/GenBank/DDBJ whole genome shotgun (WGS) entry which is preliminary data.</text>
</comment>
<feature type="domain" description="ABC3 transporter permease C-terminal" evidence="8">
    <location>
        <begin position="710"/>
        <end position="823"/>
    </location>
</feature>
<evidence type="ECO:0000256" key="3">
    <source>
        <dbReference type="ARBA" id="ARBA00022692"/>
    </source>
</evidence>
<dbReference type="PANTHER" id="PTHR30572">
    <property type="entry name" value="MEMBRANE COMPONENT OF TRANSPORTER-RELATED"/>
    <property type="match status" value="1"/>
</dbReference>
<feature type="transmembrane region" description="Helical" evidence="7">
    <location>
        <begin position="794"/>
        <end position="814"/>
    </location>
</feature>
<dbReference type="InterPro" id="IPR050250">
    <property type="entry name" value="Macrolide_Exporter_MacB"/>
</dbReference>
<dbReference type="InterPro" id="IPR003838">
    <property type="entry name" value="ABC3_permease_C"/>
</dbReference>
<feature type="transmembrane region" description="Helical" evidence="7">
    <location>
        <begin position="411"/>
        <end position="427"/>
    </location>
</feature>
<keyword evidence="3 7" id="KW-0812">Transmembrane</keyword>
<feature type="transmembrane region" description="Helical" evidence="7">
    <location>
        <begin position="710"/>
        <end position="732"/>
    </location>
</feature>
<evidence type="ECO:0000256" key="4">
    <source>
        <dbReference type="ARBA" id="ARBA00022989"/>
    </source>
</evidence>
<evidence type="ECO:0000256" key="1">
    <source>
        <dbReference type="ARBA" id="ARBA00004651"/>
    </source>
</evidence>
<feature type="transmembrane region" description="Helical" evidence="7">
    <location>
        <begin position="439"/>
        <end position="468"/>
    </location>
</feature>
<feature type="transmembrane region" description="Helical" evidence="7">
    <location>
        <begin position="360"/>
        <end position="379"/>
    </location>
</feature>
<evidence type="ECO:0000313" key="9">
    <source>
        <dbReference type="EMBL" id="GGO55623.1"/>
    </source>
</evidence>
<evidence type="ECO:0000259" key="8">
    <source>
        <dbReference type="Pfam" id="PF02687"/>
    </source>
</evidence>
<dbReference type="Proteomes" id="UP000656881">
    <property type="component" value="Unassembled WGS sequence"/>
</dbReference>
<evidence type="ECO:0000256" key="2">
    <source>
        <dbReference type="ARBA" id="ARBA00022475"/>
    </source>
</evidence>
<feature type="transmembrane region" description="Helical" evidence="7">
    <location>
        <begin position="318"/>
        <end position="340"/>
    </location>
</feature>